<feature type="region of interest" description="Disordered" evidence="6">
    <location>
        <begin position="91"/>
        <end position="111"/>
    </location>
</feature>
<evidence type="ECO:0000256" key="2">
    <source>
        <dbReference type="ARBA" id="ARBA00006165"/>
    </source>
</evidence>
<gene>
    <name evidence="9" type="primary">FAM241A</name>
</gene>
<dbReference type="Pfam" id="PF15378">
    <property type="entry name" value="DUF4605"/>
    <property type="match status" value="1"/>
</dbReference>
<evidence type="ECO:0000313" key="10">
    <source>
        <dbReference type="Proteomes" id="UP000265040"/>
    </source>
</evidence>
<reference evidence="9" key="2">
    <citation type="submission" date="2025-08" db="UniProtKB">
        <authorList>
            <consortium name="Ensembl"/>
        </authorList>
    </citation>
    <scope>IDENTIFICATION</scope>
</reference>
<evidence type="ECO:0000313" key="9">
    <source>
        <dbReference type="Ensembl" id="ENSATEP00000020660.1"/>
    </source>
</evidence>
<dbReference type="GeneID" id="113158855"/>
<dbReference type="OrthoDB" id="9903800at2759"/>
<evidence type="ECO:0000256" key="6">
    <source>
        <dbReference type="SAM" id="MobiDB-lite"/>
    </source>
</evidence>
<dbReference type="AlphaFoldDB" id="A0A3Q1IJZ5"/>
<dbReference type="Ensembl" id="ENSATET00000021015.3">
    <property type="protein sequence ID" value="ENSATEP00000020660.1"/>
    <property type="gene ID" value="ENSATEG00000014405.3"/>
</dbReference>
<evidence type="ECO:0000256" key="1">
    <source>
        <dbReference type="ARBA" id="ARBA00004167"/>
    </source>
</evidence>
<accession>A0A3Q1IJZ5</accession>
<feature type="domain" description="DUF4605" evidence="8">
    <location>
        <begin position="133"/>
        <end position="191"/>
    </location>
</feature>
<feature type="transmembrane region" description="Helical" evidence="7">
    <location>
        <begin position="163"/>
        <end position="190"/>
    </location>
</feature>
<dbReference type="RefSeq" id="XP_026210924.1">
    <property type="nucleotide sequence ID" value="XM_026355139.1"/>
</dbReference>
<evidence type="ECO:0000256" key="3">
    <source>
        <dbReference type="ARBA" id="ARBA00022692"/>
    </source>
</evidence>
<dbReference type="Proteomes" id="UP000265040">
    <property type="component" value="Chromosome 12"/>
</dbReference>
<proteinExistence type="inferred from homology"/>
<dbReference type="GO" id="GO:0016020">
    <property type="term" value="C:membrane"/>
    <property type="evidence" value="ECO:0007669"/>
    <property type="project" value="UniProtKB-SubCell"/>
</dbReference>
<evidence type="ECO:0000256" key="5">
    <source>
        <dbReference type="ARBA" id="ARBA00023136"/>
    </source>
</evidence>
<dbReference type="PANTHER" id="PTHR33690:SF1">
    <property type="entry name" value="FAMILY WITH SEQUENCE SIMILARITY 241 MEMBER A"/>
    <property type="match status" value="1"/>
</dbReference>
<keyword evidence="5 7" id="KW-0472">Membrane</keyword>
<reference evidence="9" key="3">
    <citation type="submission" date="2025-09" db="UniProtKB">
        <authorList>
            <consortium name="Ensembl"/>
        </authorList>
    </citation>
    <scope>IDENTIFICATION</scope>
</reference>
<evidence type="ECO:0000256" key="4">
    <source>
        <dbReference type="ARBA" id="ARBA00022989"/>
    </source>
</evidence>
<evidence type="ECO:0000256" key="7">
    <source>
        <dbReference type="SAM" id="Phobius"/>
    </source>
</evidence>
<keyword evidence="4 7" id="KW-1133">Transmembrane helix</keyword>
<dbReference type="InParanoid" id="A0A3Q1IJZ5"/>
<keyword evidence="10" id="KW-1185">Reference proteome</keyword>
<evidence type="ECO:0000259" key="8">
    <source>
        <dbReference type="Pfam" id="PF15378"/>
    </source>
</evidence>
<dbReference type="InterPro" id="IPR027953">
    <property type="entry name" value="DUF4605"/>
</dbReference>
<organism evidence="9 10">
    <name type="scientific">Anabas testudineus</name>
    <name type="common">Climbing perch</name>
    <name type="synonym">Anthias testudineus</name>
    <dbReference type="NCBI Taxonomy" id="64144"/>
    <lineage>
        <taxon>Eukaryota</taxon>
        <taxon>Metazoa</taxon>
        <taxon>Chordata</taxon>
        <taxon>Craniata</taxon>
        <taxon>Vertebrata</taxon>
        <taxon>Euteleostomi</taxon>
        <taxon>Actinopterygii</taxon>
        <taxon>Neopterygii</taxon>
        <taxon>Teleostei</taxon>
        <taxon>Neoteleostei</taxon>
        <taxon>Acanthomorphata</taxon>
        <taxon>Anabantaria</taxon>
        <taxon>Anabantiformes</taxon>
        <taxon>Anabantoidei</taxon>
        <taxon>Anabantidae</taxon>
        <taxon>Anabas</taxon>
    </lineage>
</organism>
<keyword evidence="3 7" id="KW-0812">Transmembrane</keyword>
<dbReference type="InterPro" id="IPR052502">
    <property type="entry name" value="FAM241_domain"/>
</dbReference>
<dbReference type="FunCoup" id="A0A3Q1IJZ5">
    <property type="interactions" value="367"/>
</dbReference>
<name>A0A3Q1IJZ5_ANATE</name>
<comment type="subcellular location">
    <subcellularLocation>
        <location evidence="1">Membrane</location>
        <topology evidence="1">Single-pass membrane protein</topology>
    </subcellularLocation>
</comment>
<sequence>MLSLNCRELGLAPLRTDIGTFSKFTSLGTLRLVFEGYSRRSSCKMSAPTPPVNEQYVLHRRGLEELPTESQRRRHTPQLVHGVRHAALHQQQHRVEGSHTQPQPPSDLSPIWPDMDDLTTREPELDDCERMGTLFGMLNKCLRAMGFSQMYFGDKIVEPVVIVFFWLLLWFLGIQALGLVGTLCIIIIYIQK</sequence>
<dbReference type="GeneTree" id="ENSGT00940000154340"/>
<dbReference type="OMA" id="RWPHVDD"/>
<dbReference type="PANTHER" id="PTHR33690">
    <property type="entry name" value="DUF4605 DOMAIN-CONTAINING PROTEIN"/>
    <property type="match status" value="1"/>
</dbReference>
<protein>
    <recommendedName>
        <fullName evidence="8">DUF4605 domain-containing protein</fullName>
    </recommendedName>
</protein>
<comment type="similarity">
    <text evidence="2">Belongs to the FAM241 family.</text>
</comment>
<reference evidence="9" key="1">
    <citation type="submission" date="2021-04" db="EMBL/GenBank/DDBJ databases">
        <authorList>
            <consortium name="Wellcome Sanger Institute Data Sharing"/>
        </authorList>
    </citation>
    <scope>NUCLEOTIDE SEQUENCE [LARGE SCALE GENOMIC DNA]</scope>
</reference>